<dbReference type="InterPro" id="IPR029044">
    <property type="entry name" value="Nucleotide-diphossugar_trans"/>
</dbReference>
<dbReference type="GO" id="GO:0005525">
    <property type="term" value="F:GTP binding"/>
    <property type="evidence" value="ECO:0007669"/>
    <property type="project" value="UniProtKB-KW"/>
</dbReference>
<protein>
    <submittedName>
        <fullName evidence="4">Molybdopterin-guanine dinucleotide biosynthesis protein MobA</fullName>
    </submittedName>
</protein>
<dbReference type="Gene3D" id="3.90.550.10">
    <property type="entry name" value="Spore Coat Polysaccharide Biosynthesis Protein SpsA, Chain A"/>
    <property type="match status" value="1"/>
</dbReference>
<dbReference type="CDD" id="cd02503">
    <property type="entry name" value="MobA"/>
    <property type="match status" value="1"/>
</dbReference>
<dbReference type="Proteomes" id="UP000322699">
    <property type="component" value="Unassembled WGS sequence"/>
</dbReference>
<dbReference type="InterPro" id="IPR025877">
    <property type="entry name" value="MobA-like_NTP_Trfase"/>
</dbReference>
<proteinExistence type="predicted"/>
<keyword evidence="5" id="KW-1185">Reference proteome</keyword>
<feature type="domain" description="MobA-like NTP transferase" evidence="3">
    <location>
        <begin position="25"/>
        <end position="153"/>
    </location>
</feature>
<comment type="caution">
    <text evidence="4">The sequence shown here is derived from an EMBL/GenBank/DDBJ whole genome shotgun (WGS) entry which is preliminary data.</text>
</comment>
<dbReference type="Pfam" id="PF12804">
    <property type="entry name" value="NTP_transf_3"/>
    <property type="match status" value="1"/>
</dbReference>
<dbReference type="InterPro" id="IPR013482">
    <property type="entry name" value="Molybde_CF_guanTrfase"/>
</dbReference>
<accession>A0A5B1CN30</accession>
<gene>
    <name evidence="4" type="ORF">LF1_32240</name>
</gene>
<evidence type="ECO:0000259" key="3">
    <source>
        <dbReference type="Pfam" id="PF12804"/>
    </source>
</evidence>
<evidence type="ECO:0000256" key="1">
    <source>
        <dbReference type="ARBA" id="ARBA00023134"/>
    </source>
</evidence>
<evidence type="ECO:0000256" key="2">
    <source>
        <dbReference type="ARBA" id="ARBA00023150"/>
    </source>
</evidence>
<organism evidence="4 5">
    <name type="scientific">Rubripirellula obstinata</name>
    <dbReference type="NCBI Taxonomy" id="406547"/>
    <lineage>
        <taxon>Bacteria</taxon>
        <taxon>Pseudomonadati</taxon>
        <taxon>Planctomycetota</taxon>
        <taxon>Planctomycetia</taxon>
        <taxon>Pirellulales</taxon>
        <taxon>Pirellulaceae</taxon>
        <taxon>Rubripirellula</taxon>
    </lineage>
</organism>
<keyword evidence="1" id="KW-0342">GTP-binding</keyword>
<dbReference type="GO" id="GO:0016779">
    <property type="term" value="F:nucleotidyltransferase activity"/>
    <property type="evidence" value="ECO:0007669"/>
    <property type="project" value="UniProtKB-ARBA"/>
</dbReference>
<evidence type="ECO:0000313" key="5">
    <source>
        <dbReference type="Proteomes" id="UP000322699"/>
    </source>
</evidence>
<reference evidence="4 5" key="1">
    <citation type="submission" date="2019-08" db="EMBL/GenBank/DDBJ databases">
        <title>Deep-cultivation of Planctomycetes and their phenomic and genomic characterization uncovers novel biology.</title>
        <authorList>
            <person name="Wiegand S."/>
            <person name="Jogler M."/>
            <person name="Boedeker C."/>
            <person name="Pinto D."/>
            <person name="Vollmers J."/>
            <person name="Rivas-Marin E."/>
            <person name="Kohn T."/>
            <person name="Peeters S.H."/>
            <person name="Heuer A."/>
            <person name="Rast P."/>
            <person name="Oberbeckmann S."/>
            <person name="Bunk B."/>
            <person name="Jeske O."/>
            <person name="Meyerdierks A."/>
            <person name="Storesund J.E."/>
            <person name="Kallscheuer N."/>
            <person name="Luecker S."/>
            <person name="Lage O.M."/>
            <person name="Pohl T."/>
            <person name="Merkel B.J."/>
            <person name="Hornburger P."/>
            <person name="Mueller R.-W."/>
            <person name="Bruemmer F."/>
            <person name="Labrenz M."/>
            <person name="Spormann A.M."/>
            <person name="Op Den Camp H."/>
            <person name="Overmann J."/>
            <person name="Amann R."/>
            <person name="Jetten M.S.M."/>
            <person name="Mascher T."/>
            <person name="Medema M.H."/>
            <person name="Devos D.P."/>
            <person name="Kaster A.-K."/>
            <person name="Ovreas L."/>
            <person name="Rohde M."/>
            <person name="Galperin M.Y."/>
            <person name="Jogler C."/>
        </authorList>
    </citation>
    <scope>NUCLEOTIDE SEQUENCE [LARGE SCALE GENOMIC DNA]</scope>
    <source>
        <strain evidence="4 5">LF1</strain>
    </source>
</reference>
<dbReference type="AlphaFoldDB" id="A0A5B1CN30"/>
<keyword evidence="1" id="KW-0547">Nucleotide-binding</keyword>
<evidence type="ECO:0000313" key="4">
    <source>
        <dbReference type="EMBL" id="KAA1260684.1"/>
    </source>
</evidence>
<dbReference type="GO" id="GO:0006777">
    <property type="term" value="P:Mo-molybdopterin cofactor biosynthetic process"/>
    <property type="evidence" value="ECO:0007669"/>
    <property type="project" value="UniProtKB-KW"/>
</dbReference>
<sequence length="179" mass="19598">MGQDKAALPCPAPPESNAAEYHAVGNSLFDVATKRLEKQSLSVAISGHCSVEHSFSLIEDQVADQGPMQGVLSSLEFAKANDFQACLCTPIDVPFLTDRDLSLLIATWNQKQEPAVAFSDRIEPLIAIYPTSLIEGLRVSLANDQRSLMKWIKDIPFQSVALTKTSCRNINRPEDLKLG</sequence>
<dbReference type="EMBL" id="VRLW01000001">
    <property type="protein sequence ID" value="KAA1260684.1"/>
    <property type="molecule type" value="Genomic_DNA"/>
</dbReference>
<dbReference type="SUPFAM" id="SSF53448">
    <property type="entry name" value="Nucleotide-diphospho-sugar transferases"/>
    <property type="match status" value="1"/>
</dbReference>
<name>A0A5B1CN30_9BACT</name>
<keyword evidence="2" id="KW-0501">Molybdenum cofactor biosynthesis</keyword>